<dbReference type="AlphaFoldDB" id="A0A6N2SX33"/>
<dbReference type="Gene3D" id="3.90.550.10">
    <property type="entry name" value="Spore Coat Polysaccharide Biosynthesis Protein SpsA, Chain A"/>
    <property type="match status" value="1"/>
</dbReference>
<dbReference type="RefSeq" id="WP_002574437.1">
    <property type="nucleotide sequence ID" value="NZ_BAABZS010000001.1"/>
</dbReference>
<evidence type="ECO:0000313" key="1">
    <source>
        <dbReference type="EMBL" id="VYS98113.1"/>
    </source>
</evidence>
<evidence type="ECO:0008006" key="2">
    <source>
        <dbReference type="Google" id="ProtNLM"/>
    </source>
</evidence>
<reference evidence="1" key="1">
    <citation type="submission" date="2019-11" db="EMBL/GenBank/DDBJ databases">
        <authorList>
            <person name="Feng L."/>
        </authorList>
    </citation>
    <scope>NUCLEOTIDE SEQUENCE</scope>
    <source>
        <strain evidence="1">CbolteaeLFYP116</strain>
    </source>
</reference>
<dbReference type="GeneID" id="23112008"/>
<protein>
    <recommendedName>
        <fullName evidence="2">Hemolysin activation protein</fullName>
    </recommendedName>
</protein>
<accession>A0A6N2SX33</accession>
<proteinExistence type="predicted"/>
<gene>
    <name evidence="1" type="ORF">CBLFYP116_01400</name>
</gene>
<sequence length="334" mass="39407">MKPWKIDVAVMIIFFVRDDTLQKVFDSVKAARPRKLLLWQDGPRKDRPDDLQGIIKCRKIVEDIDWDCEVIKNYHEENMGCDPSTFYADKWAFSLVNKCIILEDDQVPVQSFYLYCKELLDKYEFDERISHICGYNYLGEYKDYPYDYLFSFTGTGAWASWRRTAETWDETYVFIDDAVALNNVWKLYGDRAKKWISYAKRHKESGIAHWESIIGMGAHVNSRMAIVPRLNLVQNFGVSENATHSIVSDPLLIPKRVRRFYIPGKELDFPIRHPQYVVPEMNYIEQNEKTMTTSVWLRFCDRVEISVNIFRHYGLREFLTMVKKKLKRSGGAML</sequence>
<dbReference type="EMBL" id="CACRTF010000010">
    <property type="protein sequence ID" value="VYS98113.1"/>
    <property type="molecule type" value="Genomic_DNA"/>
</dbReference>
<dbReference type="InterPro" id="IPR029044">
    <property type="entry name" value="Nucleotide-diphossugar_trans"/>
</dbReference>
<name>A0A6N2SX33_9FIRM</name>
<organism evidence="1">
    <name type="scientific">Enterocloster bolteae</name>
    <dbReference type="NCBI Taxonomy" id="208479"/>
    <lineage>
        <taxon>Bacteria</taxon>
        <taxon>Bacillati</taxon>
        <taxon>Bacillota</taxon>
        <taxon>Clostridia</taxon>
        <taxon>Lachnospirales</taxon>
        <taxon>Lachnospiraceae</taxon>
        <taxon>Enterocloster</taxon>
    </lineage>
</organism>
<dbReference type="SUPFAM" id="SSF53448">
    <property type="entry name" value="Nucleotide-diphospho-sugar transferases"/>
    <property type="match status" value="1"/>
</dbReference>